<gene>
    <name evidence="2" type="ORF">S01H1_64829</name>
</gene>
<feature type="non-terminal residue" evidence="2">
    <location>
        <position position="1"/>
    </location>
</feature>
<dbReference type="AlphaFoldDB" id="X0X9W5"/>
<dbReference type="EMBL" id="BARS01042753">
    <property type="protein sequence ID" value="GAG32217.1"/>
    <property type="molecule type" value="Genomic_DNA"/>
</dbReference>
<accession>X0X9W5</accession>
<reference evidence="2" key="1">
    <citation type="journal article" date="2014" name="Front. Microbiol.">
        <title>High frequency of phylogenetically diverse reductive dehalogenase-homologous genes in deep subseafloor sedimentary metagenomes.</title>
        <authorList>
            <person name="Kawai M."/>
            <person name="Futagami T."/>
            <person name="Toyoda A."/>
            <person name="Takaki Y."/>
            <person name="Nishi S."/>
            <person name="Hori S."/>
            <person name="Arai W."/>
            <person name="Tsubouchi T."/>
            <person name="Morono Y."/>
            <person name="Uchiyama I."/>
            <person name="Ito T."/>
            <person name="Fujiyama A."/>
            <person name="Inagaki F."/>
            <person name="Takami H."/>
        </authorList>
    </citation>
    <scope>NUCLEOTIDE SEQUENCE</scope>
    <source>
        <strain evidence="2">Expedition CK06-06</strain>
    </source>
</reference>
<proteinExistence type="predicted"/>
<evidence type="ECO:0000313" key="2">
    <source>
        <dbReference type="EMBL" id="GAG32217.1"/>
    </source>
</evidence>
<organism evidence="2">
    <name type="scientific">marine sediment metagenome</name>
    <dbReference type="NCBI Taxonomy" id="412755"/>
    <lineage>
        <taxon>unclassified sequences</taxon>
        <taxon>metagenomes</taxon>
        <taxon>ecological metagenomes</taxon>
    </lineage>
</organism>
<sequence>LVRRRRGKPNRFSSITPGGAQDSAEKDNRGNKPDNPDVEPSR</sequence>
<protein>
    <submittedName>
        <fullName evidence="2">Uncharacterized protein</fullName>
    </submittedName>
</protein>
<feature type="region of interest" description="Disordered" evidence="1">
    <location>
        <begin position="1"/>
        <end position="42"/>
    </location>
</feature>
<comment type="caution">
    <text evidence="2">The sequence shown here is derived from an EMBL/GenBank/DDBJ whole genome shotgun (WGS) entry which is preliminary data.</text>
</comment>
<feature type="compositionally biased region" description="Basic and acidic residues" evidence="1">
    <location>
        <begin position="23"/>
        <end position="42"/>
    </location>
</feature>
<name>X0X9W5_9ZZZZ</name>
<evidence type="ECO:0000256" key="1">
    <source>
        <dbReference type="SAM" id="MobiDB-lite"/>
    </source>
</evidence>